<dbReference type="Gene3D" id="2.20.70.10">
    <property type="match status" value="1"/>
</dbReference>
<reference evidence="6" key="1">
    <citation type="submission" date="2023-07" db="EMBL/GenBank/DDBJ databases">
        <authorList>
            <consortium name="CYATHOMIX"/>
        </authorList>
    </citation>
    <scope>NUCLEOTIDE SEQUENCE</scope>
    <source>
        <strain evidence="6">N/A</strain>
    </source>
</reference>
<feature type="compositionally biased region" description="Low complexity" evidence="2">
    <location>
        <begin position="244"/>
        <end position="255"/>
    </location>
</feature>
<evidence type="ECO:0000256" key="1">
    <source>
        <dbReference type="ARBA" id="ARBA00022468"/>
    </source>
</evidence>
<feature type="region of interest" description="Disordered" evidence="2">
    <location>
        <begin position="58"/>
        <end position="120"/>
    </location>
</feature>
<dbReference type="SUPFAM" id="SSF48350">
    <property type="entry name" value="GTPase activation domain, GAP"/>
    <property type="match status" value="1"/>
</dbReference>
<dbReference type="InterPro" id="IPR036020">
    <property type="entry name" value="WW_dom_sf"/>
</dbReference>
<dbReference type="PROSITE" id="PS01159">
    <property type="entry name" value="WW_DOMAIN_1"/>
    <property type="match status" value="1"/>
</dbReference>
<feature type="compositionally biased region" description="Polar residues" evidence="2">
    <location>
        <begin position="270"/>
        <end position="290"/>
    </location>
</feature>
<dbReference type="Pfam" id="PF00169">
    <property type="entry name" value="PH"/>
    <property type="match status" value="1"/>
</dbReference>
<accession>A0AA36GXP6</accession>
<evidence type="ECO:0000313" key="7">
    <source>
        <dbReference type="Proteomes" id="UP001176961"/>
    </source>
</evidence>
<dbReference type="InterPro" id="IPR050729">
    <property type="entry name" value="Rho-GAP"/>
</dbReference>
<name>A0AA36GXP6_CYLNA</name>
<evidence type="ECO:0000259" key="5">
    <source>
        <dbReference type="PROSITE" id="PS50238"/>
    </source>
</evidence>
<dbReference type="SUPFAM" id="SSF51045">
    <property type="entry name" value="WW domain"/>
    <property type="match status" value="1"/>
</dbReference>
<feature type="compositionally biased region" description="Low complexity" evidence="2">
    <location>
        <begin position="191"/>
        <end position="201"/>
    </location>
</feature>
<dbReference type="InterPro" id="IPR001849">
    <property type="entry name" value="PH_domain"/>
</dbReference>
<dbReference type="Gene3D" id="2.30.29.30">
    <property type="entry name" value="Pleckstrin-homology domain (PH domain)/Phosphotyrosine-binding domain (PTB)"/>
    <property type="match status" value="1"/>
</dbReference>
<dbReference type="PROSITE" id="PS50003">
    <property type="entry name" value="PH_DOMAIN"/>
    <property type="match status" value="1"/>
</dbReference>
<dbReference type="SMART" id="SM00324">
    <property type="entry name" value="RhoGAP"/>
    <property type="match status" value="1"/>
</dbReference>
<gene>
    <name evidence="6" type="ORF">CYNAS_LOCUS12043</name>
</gene>
<dbReference type="GO" id="GO:0005737">
    <property type="term" value="C:cytoplasm"/>
    <property type="evidence" value="ECO:0007669"/>
    <property type="project" value="TreeGrafter"/>
</dbReference>
<comment type="caution">
    <text evidence="6">The sequence shown here is derived from an EMBL/GenBank/DDBJ whole genome shotgun (WGS) entry which is preliminary data.</text>
</comment>
<protein>
    <submittedName>
        <fullName evidence="6">Uncharacterized protein</fullName>
    </submittedName>
</protein>
<dbReference type="CDD" id="cd13233">
    <property type="entry name" value="PH_ARHGAP9-like"/>
    <property type="match status" value="1"/>
</dbReference>
<dbReference type="InterPro" id="IPR001202">
    <property type="entry name" value="WW_dom"/>
</dbReference>
<keyword evidence="7" id="KW-1185">Reference proteome</keyword>
<feature type="region of interest" description="Disordered" evidence="2">
    <location>
        <begin position="176"/>
        <end position="291"/>
    </location>
</feature>
<dbReference type="PROSITE" id="PS50020">
    <property type="entry name" value="WW_DOMAIN_2"/>
    <property type="match status" value="1"/>
</dbReference>
<dbReference type="GO" id="GO:0005096">
    <property type="term" value="F:GTPase activator activity"/>
    <property type="evidence" value="ECO:0007669"/>
    <property type="project" value="UniProtKB-KW"/>
</dbReference>
<feature type="domain" description="PH" evidence="3">
    <location>
        <begin position="358"/>
        <end position="470"/>
    </location>
</feature>
<sequence>MLSIADREVKRYDSVENLHSLVTMMATVANVASSTSTIYENISETQSSNHLEDLKMEDSGTYDAESRSNSNEKITSCSPSPELSSSHHDDEEHIYTNIREMDELNNRPFPPVPDVTDVPRRNLNNGWKEYETEAGRTYFHNSETGKSQWIPPRFIRTPAQVQAILQATRTEVDENFSTTSLKHEDSHSTGDESSLDVSSSSRNAPSDEAILTECAESSERRAVPEQVEQDFKNSPPTATYHHATSSSDDTTMMSSFHAHTGPDPLGLSLKQGSTRSHVTQAPSAERSQSFNKRKCSLKNVPLPQVLPSTSSGNLFYDNGTHSLDRVYPKPEKEPIIYDTPCDRDRRGSTHCEAREAVKTIKCGNLELVESAEQIKSRKRDWMVNFMYLTSAHLILYKDEKSAEKHGNHYAAPRGVCDLKGASVSWLVIEKEKRKRKIIQLELSHGCRYLFRSANDTDTNEWFDALRDVIARLPSAPQCTGLPMQPAVLDSSCAIVRNPSTLSHRPHSTTMLSGRRAAHSVSSRSDQMAHSAIECAPASNNASHSWVVEEPRPSRESILEKLIRFFRSRPSIDALKEKGIYKHEPVFGSTLSAICQLENSLVPKFIRTVTELIESRGLEIDGLYRVSGNLSAVQRIRCQVDQDKYGALVNEEDVHVLTGALKLFFRELAEPVFPLSLTKDYLNAIKLQNPKQRFKRFDDLLKMLPAENRETLKMLLRHLQRVASHSDKNRMQTHNLAIMFGPTLFNSGDEKTPAKKKDAGKKKKEQKKEDTPAVQSNSHMAFNMIMQGQIVEYLLTEQGKFEALQGPVQTHPH</sequence>
<feature type="compositionally biased region" description="Basic and acidic residues" evidence="2">
    <location>
        <begin position="747"/>
        <end position="756"/>
    </location>
</feature>
<dbReference type="SMART" id="SM00233">
    <property type="entry name" value="PH"/>
    <property type="match status" value="1"/>
</dbReference>
<dbReference type="Proteomes" id="UP001176961">
    <property type="component" value="Unassembled WGS sequence"/>
</dbReference>
<feature type="compositionally biased region" description="Basic and acidic residues" evidence="2">
    <location>
        <begin position="181"/>
        <end position="190"/>
    </location>
</feature>
<feature type="region of interest" description="Disordered" evidence="2">
    <location>
        <begin position="746"/>
        <end position="778"/>
    </location>
</feature>
<evidence type="ECO:0000313" key="6">
    <source>
        <dbReference type="EMBL" id="CAJ0600060.1"/>
    </source>
</evidence>
<feature type="compositionally biased region" description="Basic and acidic residues" evidence="2">
    <location>
        <begin position="85"/>
        <end position="105"/>
    </location>
</feature>
<dbReference type="InterPro" id="IPR000198">
    <property type="entry name" value="RhoGAP_dom"/>
</dbReference>
<keyword evidence="1" id="KW-0343">GTPase activation</keyword>
<evidence type="ECO:0000256" key="2">
    <source>
        <dbReference type="SAM" id="MobiDB-lite"/>
    </source>
</evidence>
<dbReference type="Gene3D" id="1.10.555.10">
    <property type="entry name" value="Rho GTPase activation protein"/>
    <property type="match status" value="1"/>
</dbReference>
<organism evidence="6 7">
    <name type="scientific">Cylicocyclus nassatus</name>
    <name type="common">Nematode worm</name>
    <dbReference type="NCBI Taxonomy" id="53992"/>
    <lineage>
        <taxon>Eukaryota</taxon>
        <taxon>Metazoa</taxon>
        <taxon>Ecdysozoa</taxon>
        <taxon>Nematoda</taxon>
        <taxon>Chromadorea</taxon>
        <taxon>Rhabditida</taxon>
        <taxon>Rhabditina</taxon>
        <taxon>Rhabditomorpha</taxon>
        <taxon>Strongyloidea</taxon>
        <taxon>Strongylidae</taxon>
        <taxon>Cylicocyclus</taxon>
    </lineage>
</organism>
<evidence type="ECO:0000259" key="4">
    <source>
        <dbReference type="PROSITE" id="PS50020"/>
    </source>
</evidence>
<dbReference type="SUPFAM" id="SSF50729">
    <property type="entry name" value="PH domain-like"/>
    <property type="match status" value="1"/>
</dbReference>
<dbReference type="PANTHER" id="PTHR23176:SF129">
    <property type="entry name" value="RHO GTPASE ACTIVATING PROTEIN AT 16F, ISOFORM E-RELATED"/>
    <property type="match status" value="1"/>
</dbReference>
<dbReference type="SMART" id="SM00456">
    <property type="entry name" value="WW"/>
    <property type="match status" value="1"/>
</dbReference>
<dbReference type="PANTHER" id="PTHR23176">
    <property type="entry name" value="RHO/RAC/CDC GTPASE-ACTIVATING PROTEIN"/>
    <property type="match status" value="1"/>
</dbReference>
<dbReference type="EMBL" id="CATQJL010000223">
    <property type="protein sequence ID" value="CAJ0600060.1"/>
    <property type="molecule type" value="Genomic_DNA"/>
</dbReference>
<evidence type="ECO:0000259" key="3">
    <source>
        <dbReference type="PROSITE" id="PS50003"/>
    </source>
</evidence>
<dbReference type="CDD" id="cd00201">
    <property type="entry name" value="WW"/>
    <property type="match status" value="1"/>
</dbReference>
<dbReference type="Pfam" id="PF00620">
    <property type="entry name" value="RhoGAP"/>
    <property type="match status" value="1"/>
</dbReference>
<dbReference type="InterPro" id="IPR011993">
    <property type="entry name" value="PH-like_dom_sf"/>
</dbReference>
<dbReference type="InterPro" id="IPR008936">
    <property type="entry name" value="Rho_GTPase_activation_prot"/>
</dbReference>
<dbReference type="Pfam" id="PF00397">
    <property type="entry name" value="WW"/>
    <property type="match status" value="1"/>
</dbReference>
<dbReference type="FunFam" id="1.10.555.10:FF:000003">
    <property type="entry name" value="Putative rho GTPase-activating protein 12"/>
    <property type="match status" value="1"/>
</dbReference>
<dbReference type="PROSITE" id="PS50238">
    <property type="entry name" value="RHOGAP"/>
    <property type="match status" value="1"/>
</dbReference>
<dbReference type="AlphaFoldDB" id="A0AA36GXP6"/>
<proteinExistence type="predicted"/>
<dbReference type="GO" id="GO:0007165">
    <property type="term" value="P:signal transduction"/>
    <property type="evidence" value="ECO:0007669"/>
    <property type="project" value="InterPro"/>
</dbReference>
<feature type="domain" description="Rho-GAP" evidence="5">
    <location>
        <begin position="588"/>
        <end position="801"/>
    </location>
</feature>
<feature type="domain" description="WW" evidence="4">
    <location>
        <begin position="121"/>
        <end position="154"/>
    </location>
</feature>